<proteinExistence type="predicted"/>
<comment type="caution">
    <text evidence="1">The sequence shown here is derived from an EMBL/GenBank/DDBJ whole genome shotgun (WGS) entry which is preliminary data.</text>
</comment>
<protein>
    <submittedName>
        <fullName evidence="1">Uncharacterized protein</fullName>
    </submittedName>
</protein>
<organism evidence="1 2">
    <name type="scientific">Micromonospora craniellae</name>
    <dbReference type="NCBI Taxonomy" id="2294034"/>
    <lineage>
        <taxon>Bacteria</taxon>
        <taxon>Bacillati</taxon>
        <taxon>Actinomycetota</taxon>
        <taxon>Actinomycetes</taxon>
        <taxon>Micromonosporales</taxon>
        <taxon>Micromonosporaceae</taxon>
        <taxon>Micromonospora</taxon>
    </lineage>
</organism>
<name>A0A372FTW0_9ACTN</name>
<sequence>MATAVAASTVVEQYVKPRVEAKKARRTAQQEFMARMVGLTLSAAVLAEDLPKDMDREVRDRVNAERARQGERLRLAVQQLFDDSGRFLIVYGGPLRTLVRD</sequence>
<accession>A0A372FTW0</accession>
<dbReference type="Proteomes" id="UP000262621">
    <property type="component" value="Unassembled WGS sequence"/>
</dbReference>
<dbReference type="AlphaFoldDB" id="A0A372FTW0"/>
<reference evidence="1 2" key="1">
    <citation type="submission" date="2018-08" db="EMBL/GenBank/DDBJ databases">
        <title>Verrucosispora craniellae sp. nov., isolated from a marine sponge in the South China Sea.</title>
        <authorList>
            <person name="Li L."/>
            <person name="Lin H.W."/>
        </authorList>
    </citation>
    <scope>NUCLEOTIDE SEQUENCE [LARGE SCALE GENOMIC DNA]</scope>
    <source>
        <strain evidence="1 2">LHW63014</strain>
    </source>
</reference>
<dbReference type="EMBL" id="QVFU01000035">
    <property type="protein sequence ID" value="RFS44191.1"/>
    <property type="molecule type" value="Genomic_DNA"/>
</dbReference>
<evidence type="ECO:0000313" key="1">
    <source>
        <dbReference type="EMBL" id="RFS44191.1"/>
    </source>
</evidence>
<gene>
    <name evidence="1" type="ORF">D0Q02_23835</name>
</gene>
<keyword evidence="2" id="KW-1185">Reference proteome</keyword>
<evidence type="ECO:0000313" key="2">
    <source>
        <dbReference type="Proteomes" id="UP000262621"/>
    </source>
</evidence>